<dbReference type="GO" id="GO:0005737">
    <property type="term" value="C:cytoplasm"/>
    <property type="evidence" value="ECO:0007669"/>
    <property type="project" value="TreeGrafter"/>
</dbReference>
<evidence type="ECO:0000256" key="4">
    <source>
        <dbReference type="ARBA" id="ARBA00023002"/>
    </source>
</evidence>
<protein>
    <submittedName>
        <fullName evidence="6">FAD/NADP-binding domain-containing protein</fullName>
    </submittedName>
</protein>
<dbReference type="OMA" id="PIPFKQS"/>
<gene>
    <name evidence="6" type="ORF">DACRYDRAFT_104496</name>
</gene>
<dbReference type="Gene3D" id="3.50.50.100">
    <property type="match status" value="1"/>
</dbReference>
<dbReference type="EMBL" id="JH795857">
    <property type="protein sequence ID" value="EJU04612.1"/>
    <property type="molecule type" value="Genomic_DNA"/>
</dbReference>
<evidence type="ECO:0000259" key="5">
    <source>
        <dbReference type="Pfam" id="PF07992"/>
    </source>
</evidence>
<proteinExistence type="inferred from homology"/>
<dbReference type="GeneID" id="63682999"/>
<dbReference type="InterPro" id="IPR036188">
    <property type="entry name" value="FAD/NAD-bd_sf"/>
</dbReference>
<evidence type="ECO:0000256" key="1">
    <source>
        <dbReference type="ARBA" id="ARBA00006442"/>
    </source>
</evidence>
<dbReference type="RefSeq" id="XP_040631506.1">
    <property type="nucleotide sequence ID" value="XM_040767937.1"/>
</dbReference>
<dbReference type="AlphaFoldDB" id="M5GDL0"/>
<dbReference type="GO" id="GO:0050660">
    <property type="term" value="F:flavin adenine dinucleotide binding"/>
    <property type="evidence" value="ECO:0007669"/>
    <property type="project" value="TreeGrafter"/>
</dbReference>
<dbReference type="PROSITE" id="PS51257">
    <property type="entry name" value="PROKAR_LIPOPROTEIN"/>
    <property type="match status" value="1"/>
</dbReference>
<dbReference type="InterPro" id="IPR023753">
    <property type="entry name" value="FAD/NAD-binding_dom"/>
</dbReference>
<feature type="domain" description="FAD/NAD(P)-binding" evidence="5">
    <location>
        <begin position="7"/>
        <end position="297"/>
    </location>
</feature>
<organism evidence="6 7">
    <name type="scientific">Dacryopinax primogenitus (strain DJM 731)</name>
    <name type="common">Brown rot fungus</name>
    <dbReference type="NCBI Taxonomy" id="1858805"/>
    <lineage>
        <taxon>Eukaryota</taxon>
        <taxon>Fungi</taxon>
        <taxon>Dikarya</taxon>
        <taxon>Basidiomycota</taxon>
        <taxon>Agaricomycotina</taxon>
        <taxon>Dacrymycetes</taxon>
        <taxon>Dacrymycetales</taxon>
        <taxon>Dacrymycetaceae</taxon>
        <taxon>Dacryopinax</taxon>
    </lineage>
</organism>
<evidence type="ECO:0000313" key="7">
    <source>
        <dbReference type="Proteomes" id="UP000030653"/>
    </source>
</evidence>
<comment type="similarity">
    <text evidence="1">Belongs to the FAD-dependent oxidoreductase family.</text>
</comment>
<dbReference type="Pfam" id="PF07992">
    <property type="entry name" value="Pyr_redox_2"/>
    <property type="match status" value="1"/>
</dbReference>
<dbReference type="Proteomes" id="UP000030653">
    <property type="component" value="Unassembled WGS sequence"/>
</dbReference>
<dbReference type="PANTHER" id="PTHR43735:SF3">
    <property type="entry name" value="FERROPTOSIS SUPPRESSOR PROTEIN 1"/>
    <property type="match status" value="1"/>
</dbReference>
<evidence type="ECO:0000256" key="2">
    <source>
        <dbReference type="ARBA" id="ARBA00022630"/>
    </source>
</evidence>
<name>M5GDL0_DACPD</name>
<keyword evidence="2" id="KW-0285">Flavoprotein</keyword>
<accession>M5GDL0</accession>
<reference evidence="6 7" key="1">
    <citation type="journal article" date="2012" name="Science">
        <title>The Paleozoic origin of enzymatic lignin decomposition reconstructed from 31 fungal genomes.</title>
        <authorList>
            <person name="Floudas D."/>
            <person name="Binder M."/>
            <person name="Riley R."/>
            <person name="Barry K."/>
            <person name="Blanchette R.A."/>
            <person name="Henrissat B."/>
            <person name="Martinez A.T."/>
            <person name="Otillar R."/>
            <person name="Spatafora J.W."/>
            <person name="Yadav J.S."/>
            <person name="Aerts A."/>
            <person name="Benoit I."/>
            <person name="Boyd A."/>
            <person name="Carlson A."/>
            <person name="Copeland A."/>
            <person name="Coutinho P.M."/>
            <person name="de Vries R.P."/>
            <person name="Ferreira P."/>
            <person name="Findley K."/>
            <person name="Foster B."/>
            <person name="Gaskell J."/>
            <person name="Glotzer D."/>
            <person name="Gorecki P."/>
            <person name="Heitman J."/>
            <person name="Hesse C."/>
            <person name="Hori C."/>
            <person name="Igarashi K."/>
            <person name="Jurgens J.A."/>
            <person name="Kallen N."/>
            <person name="Kersten P."/>
            <person name="Kohler A."/>
            <person name="Kuees U."/>
            <person name="Kumar T.K.A."/>
            <person name="Kuo A."/>
            <person name="LaButti K."/>
            <person name="Larrondo L.F."/>
            <person name="Lindquist E."/>
            <person name="Ling A."/>
            <person name="Lombard V."/>
            <person name="Lucas S."/>
            <person name="Lundell T."/>
            <person name="Martin R."/>
            <person name="McLaughlin D.J."/>
            <person name="Morgenstern I."/>
            <person name="Morin E."/>
            <person name="Murat C."/>
            <person name="Nagy L.G."/>
            <person name="Nolan M."/>
            <person name="Ohm R.A."/>
            <person name="Patyshakuliyeva A."/>
            <person name="Rokas A."/>
            <person name="Ruiz-Duenas F.J."/>
            <person name="Sabat G."/>
            <person name="Salamov A."/>
            <person name="Samejima M."/>
            <person name="Schmutz J."/>
            <person name="Slot J.C."/>
            <person name="St John F."/>
            <person name="Stenlid J."/>
            <person name="Sun H."/>
            <person name="Sun S."/>
            <person name="Syed K."/>
            <person name="Tsang A."/>
            <person name="Wiebenga A."/>
            <person name="Young D."/>
            <person name="Pisabarro A."/>
            <person name="Eastwood D.C."/>
            <person name="Martin F."/>
            <person name="Cullen D."/>
            <person name="Grigoriev I.V."/>
            <person name="Hibbett D.S."/>
        </authorList>
    </citation>
    <scope>NUCLEOTIDE SEQUENCE [LARGE SCALE GENOMIC DNA]</scope>
    <source>
        <strain evidence="6 7">DJM-731 SS1</strain>
    </source>
</reference>
<evidence type="ECO:0000256" key="3">
    <source>
        <dbReference type="ARBA" id="ARBA00022827"/>
    </source>
</evidence>
<dbReference type="HOGENOM" id="CLU_019845_2_0_1"/>
<dbReference type="PRINTS" id="PR00469">
    <property type="entry name" value="PNDRDTASEII"/>
</dbReference>
<sequence>MTTPFKNVIIVGAISGFLAASCLQKRLPKEYRLILIDKQEDLFYPIASLRAAVIPGWEDCIHTPFDQVFGKGSQHISLPGTEVLELRERSVVVEKEHAELGLGIEIPFEFCILATGASQNLPGKPAGRTGREISAYLRSTQSTIASAQRVLVVGGGPAGLEFATEVAEHCPHVGVTLVHRNDKLMKFAPRAHEKVLPVIEKLGIEIILEDTVLWPAGYTSGDPVGEKTIFHTQKGRTISAQYVYLATGNRPNSSLVAALDPSSISDTGCIRVLDTLQLEDPRLKHIFVMGDVADLKEVKLLGGSLRHARVIAANVLSLIAGNEPTKKHTPRVNASVVTLGTKTVLLYTSWFTFTSTWLAWLMPRDLRASFWRQAWSGKRRLL</sequence>
<dbReference type="PRINTS" id="PR00368">
    <property type="entry name" value="FADPNR"/>
</dbReference>
<dbReference type="OrthoDB" id="202203at2759"/>
<keyword evidence="3" id="KW-0274">FAD</keyword>
<keyword evidence="4" id="KW-0560">Oxidoreductase</keyword>
<keyword evidence="7" id="KW-1185">Reference proteome</keyword>
<dbReference type="GO" id="GO:0004174">
    <property type="term" value="F:electron-transferring-flavoprotein dehydrogenase activity"/>
    <property type="evidence" value="ECO:0007669"/>
    <property type="project" value="TreeGrafter"/>
</dbReference>
<dbReference type="PANTHER" id="PTHR43735">
    <property type="entry name" value="APOPTOSIS-INDUCING FACTOR 1"/>
    <property type="match status" value="1"/>
</dbReference>
<dbReference type="STRING" id="1858805.M5GDL0"/>
<evidence type="ECO:0000313" key="6">
    <source>
        <dbReference type="EMBL" id="EJU04612.1"/>
    </source>
</evidence>
<dbReference type="SUPFAM" id="SSF51905">
    <property type="entry name" value="FAD/NAD(P)-binding domain"/>
    <property type="match status" value="1"/>
</dbReference>